<dbReference type="AlphaFoldDB" id="A0A1D7QG08"/>
<evidence type="ECO:0000256" key="1">
    <source>
        <dbReference type="SAM" id="Phobius"/>
    </source>
</evidence>
<dbReference type="KEGG" id="psty:BFS30_10540"/>
<dbReference type="InterPro" id="IPR021484">
    <property type="entry name" value="DUF3137"/>
</dbReference>
<dbReference type="Proteomes" id="UP000094313">
    <property type="component" value="Chromosome"/>
</dbReference>
<evidence type="ECO:0000313" key="3">
    <source>
        <dbReference type="Proteomes" id="UP000094313"/>
    </source>
</evidence>
<proteinExistence type="predicted"/>
<feature type="transmembrane region" description="Helical" evidence="1">
    <location>
        <begin position="32"/>
        <end position="49"/>
    </location>
</feature>
<dbReference type="Pfam" id="PF11335">
    <property type="entry name" value="DUF3137"/>
    <property type="match status" value="1"/>
</dbReference>
<keyword evidence="1" id="KW-0472">Membrane</keyword>
<name>A0A1D7QG08_9SPHI</name>
<dbReference type="EMBL" id="CP017141">
    <property type="protein sequence ID" value="AOM77565.1"/>
    <property type="molecule type" value="Genomic_DNA"/>
</dbReference>
<gene>
    <name evidence="2" type="ORF">BFS30_10540</name>
</gene>
<organism evidence="2 3">
    <name type="scientific">Pedobacter steynii</name>
    <dbReference type="NCBI Taxonomy" id="430522"/>
    <lineage>
        <taxon>Bacteria</taxon>
        <taxon>Pseudomonadati</taxon>
        <taxon>Bacteroidota</taxon>
        <taxon>Sphingobacteriia</taxon>
        <taxon>Sphingobacteriales</taxon>
        <taxon>Sphingobacteriaceae</taxon>
        <taxon>Pedobacter</taxon>
    </lineage>
</organism>
<evidence type="ECO:0000313" key="2">
    <source>
        <dbReference type="EMBL" id="AOM77565.1"/>
    </source>
</evidence>
<sequence length="318" mass="36067">MTSSITDDASRRQILTELEALRKEIYGLKIKNYTILGIGVLIFILGIVFDVLIPVILSGIAIVIYGFVMISKAGPREIQYRHSYKYALVTHALKTIDESLQIDSTQALSEQTFISSRLFSKTPDRYHSEDQVYGVAGKTKFSFSEVHAEYKTVTQTKNGQRVDWHDILKGIVFSADFNKNFNGTTMVRPKDFSAVFGAWISTALPIFSSGEVVKLENPDFDKNFVTYSDDQVEARYILTSSMMERICELNNRSKETISLSFTGNLVFIAFPLSGNYFEPPFSKSLMDEALLQKDIELVQFMYAIITELDLNTRIWGKN</sequence>
<dbReference type="OrthoDB" id="4960523at2"/>
<reference evidence="2 3" key="1">
    <citation type="submission" date="2016-08" db="EMBL/GenBank/DDBJ databases">
        <authorList>
            <person name="Seilhamer J.J."/>
        </authorList>
    </citation>
    <scope>NUCLEOTIDE SEQUENCE [LARGE SCALE GENOMIC DNA]</scope>
    <source>
        <strain evidence="2 3">DX4</strain>
    </source>
</reference>
<accession>A0A1D7QG08</accession>
<keyword evidence="1" id="KW-0812">Transmembrane</keyword>
<dbReference type="RefSeq" id="WP_069379255.1">
    <property type="nucleotide sequence ID" value="NZ_CP017141.1"/>
</dbReference>
<keyword evidence="3" id="KW-1185">Reference proteome</keyword>
<keyword evidence="1" id="KW-1133">Transmembrane helix</keyword>
<protein>
    <submittedName>
        <fullName evidence="2">Galanin</fullName>
    </submittedName>
</protein>